<feature type="repeat" description="Pumilio" evidence="4">
    <location>
        <begin position="84"/>
        <end position="119"/>
    </location>
</feature>
<dbReference type="SUPFAM" id="SSF48371">
    <property type="entry name" value="ARM repeat"/>
    <property type="match status" value="1"/>
</dbReference>
<dbReference type="InterPro" id="IPR033712">
    <property type="entry name" value="Pumilio_RNA-bd"/>
</dbReference>
<dbReference type="AlphaFoldDB" id="A0A0N5A1J7"/>
<dbReference type="PROSITE" id="PS50302">
    <property type="entry name" value="PUM"/>
    <property type="match status" value="8"/>
</dbReference>
<dbReference type="GO" id="GO:0010608">
    <property type="term" value="P:post-transcriptional regulation of gene expression"/>
    <property type="evidence" value="ECO:0007669"/>
    <property type="project" value="TreeGrafter"/>
</dbReference>
<dbReference type="InterPro" id="IPR011989">
    <property type="entry name" value="ARM-like"/>
</dbReference>
<dbReference type="PANTHER" id="PTHR12537:SF60">
    <property type="entry name" value="PUM-HD DOMAIN-CONTAINING PROTEIN"/>
    <property type="match status" value="1"/>
</dbReference>
<accession>A0A0N5A1J7</accession>
<dbReference type="InterPro" id="IPR016024">
    <property type="entry name" value="ARM-type_fold"/>
</dbReference>
<dbReference type="Pfam" id="PF00806">
    <property type="entry name" value="PUF"/>
    <property type="match status" value="8"/>
</dbReference>
<feature type="repeat" description="Pumilio" evidence="4">
    <location>
        <begin position="156"/>
        <end position="191"/>
    </location>
</feature>
<dbReference type="InterPro" id="IPR001313">
    <property type="entry name" value="Pumilio_RNA-bd_rpt"/>
</dbReference>
<name>A0A0N5A1J7_PARTI</name>
<feature type="repeat" description="Pumilio" evidence="4">
    <location>
        <begin position="231"/>
        <end position="266"/>
    </location>
</feature>
<evidence type="ECO:0000313" key="7">
    <source>
        <dbReference type="WBParaSite" id="PTRK_0001549600.1"/>
    </source>
</evidence>
<evidence type="ECO:0000313" key="6">
    <source>
        <dbReference type="Proteomes" id="UP000038045"/>
    </source>
</evidence>
<feature type="repeat" description="Pumilio" evidence="4">
    <location>
        <begin position="192"/>
        <end position="230"/>
    </location>
</feature>
<dbReference type="GO" id="GO:0030154">
    <property type="term" value="P:cell differentiation"/>
    <property type="evidence" value="ECO:0007669"/>
    <property type="project" value="UniProtKB-KW"/>
</dbReference>
<evidence type="ECO:0000256" key="2">
    <source>
        <dbReference type="ARBA" id="ARBA00022737"/>
    </source>
</evidence>
<feature type="domain" description="PUM-HD" evidence="5">
    <location>
        <begin position="27"/>
        <end position="369"/>
    </location>
</feature>
<keyword evidence="6" id="KW-1185">Reference proteome</keyword>
<proteinExistence type="predicted"/>
<dbReference type="PANTHER" id="PTHR12537">
    <property type="entry name" value="RNA BINDING PROTEIN PUMILIO-RELATED"/>
    <property type="match status" value="1"/>
</dbReference>
<evidence type="ECO:0000256" key="4">
    <source>
        <dbReference type="PROSITE-ProRule" id="PRU00317"/>
    </source>
</evidence>
<reference evidence="7" key="1">
    <citation type="submission" date="2017-02" db="UniProtKB">
        <authorList>
            <consortium name="WormBaseParasite"/>
        </authorList>
    </citation>
    <scope>IDENTIFICATION</scope>
</reference>
<feature type="repeat" description="Pumilio" evidence="4">
    <location>
        <begin position="267"/>
        <end position="302"/>
    </location>
</feature>
<dbReference type="CDD" id="cd07920">
    <property type="entry name" value="Pumilio"/>
    <property type="match status" value="1"/>
</dbReference>
<keyword evidence="3" id="KW-0221">Differentiation</keyword>
<dbReference type="GO" id="GO:0005737">
    <property type="term" value="C:cytoplasm"/>
    <property type="evidence" value="ECO:0007669"/>
    <property type="project" value="TreeGrafter"/>
</dbReference>
<evidence type="ECO:0000259" key="5">
    <source>
        <dbReference type="PROSITE" id="PS50303"/>
    </source>
</evidence>
<dbReference type="GO" id="GO:0003730">
    <property type="term" value="F:mRNA 3'-UTR binding"/>
    <property type="evidence" value="ECO:0007669"/>
    <property type="project" value="TreeGrafter"/>
</dbReference>
<keyword evidence="2" id="KW-0677">Repeat</keyword>
<organism evidence="6 7">
    <name type="scientific">Parastrongyloides trichosuri</name>
    <name type="common">Possum-specific nematode worm</name>
    <dbReference type="NCBI Taxonomy" id="131310"/>
    <lineage>
        <taxon>Eukaryota</taxon>
        <taxon>Metazoa</taxon>
        <taxon>Ecdysozoa</taxon>
        <taxon>Nematoda</taxon>
        <taxon>Chromadorea</taxon>
        <taxon>Rhabditida</taxon>
        <taxon>Tylenchina</taxon>
        <taxon>Panagrolaimomorpha</taxon>
        <taxon>Strongyloidoidea</taxon>
        <taxon>Strongyloididae</taxon>
        <taxon>Parastrongyloides</taxon>
    </lineage>
</organism>
<dbReference type="Proteomes" id="UP000038045">
    <property type="component" value="Unplaced"/>
</dbReference>
<evidence type="ECO:0000256" key="3">
    <source>
        <dbReference type="ARBA" id="ARBA00022782"/>
    </source>
</evidence>
<dbReference type="PROSITE" id="PS50303">
    <property type="entry name" value="PUM_HD"/>
    <property type="match status" value="1"/>
</dbReference>
<dbReference type="SMART" id="SM00025">
    <property type="entry name" value="Pumilio"/>
    <property type="match status" value="8"/>
</dbReference>
<sequence length="370" mass="43163">MNNTVNKYNYHENSKSLYKNLNHYNNRRDGTIIDKIRIGKGYELNIDDIKENIETFSMDRYGSRFIQTRYEASNKDEKIDIFLCLLPHAIKLSQDIFGNYVIQKIITSSNEKQIKQLLNAISGSVLVLALNQYGCRVIQKAIEFCDYDGNVIIFNEIKKDILKCTCNEHGNHVIQKMIPKLSKEYHRYIVDSILKNDNLLYEISLNQYGCRVIQVMIEKFDGENKELLMEKLQKILKPLILNEFGNYVAQKMFVYGNAIDKQLILTCIRNDLLNFSRNKYASNVIEICLEKGSSDDIELITKKVITEPFDKIFYPMIGDQYGNYVIQKMLDKSNTVTKKKLISGIKPMKDQFTKQSFYRNILLKAQLQDK</sequence>
<protein>
    <submittedName>
        <fullName evidence="7">PUM-HD domain-containing protein</fullName>
    </submittedName>
</protein>
<dbReference type="Gene3D" id="1.25.10.10">
    <property type="entry name" value="Leucine-rich Repeat Variant"/>
    <property type="match status" value="1"/>
</dbReference>
<dbReference type="GO" id="GO:0005634">
    <property type="term" value="C:nucleus"/>
    <property type="evidence" value="ECO:0007669"/>
    <property type="project" value="TreeGrafter"/>
</dbReference>
<dbReference type="InterPro" id="IPR033133">
    <property type="entry name" value="PUM-HD"/>
</dbReference>
<feature type="repeat" description="Pumilio" evidence="4">
    <location>
        <begin position="48"/>
        <end position="83"/>
    </location>
</feature>
<dbReference type="STRING" id="131310.A0A0N5A1J7"/>
<dbReference type="WBParaSite" id="PTRK_0001549600.1">
    <property type="protein sequence ID" value="PTRK_0001549600.1"/>
    <property type="gene ID" value="PTRK_0001549600"/>
</dbReference>
<feature type="repeat" description="Pumilio" evidence="4">
    <location>
        <begin position="308"/>
        <end position="343"/>
    </location>
</feature>
<evidence type="ECO:0000256" key="1">
    <source>
        <dbReference type="ARBA" id="ARBA00022473"/>
    </source>
</evidence>
<feature type="repeat" description="Pumilio" evidence="4">
    <location>
        <begin position="120"/>
        <end position="155"/>
    </location>
</feature>
<keyword evidence="1" id="KW-0217">Developmental protein</keyword>